<dbReference type="OrthoDB" id="5360818at2"/>
<dbReference type="InterPro" id="IPR036286">
    <property type="entry name" value="LexA/Signal_pep-like_sf"/>
</dbReference>
<evidence type="ECO:0000256" key="1">
    <source>
        <dbReference type="SAM" id="Phobius"/>
    </source>
</evidence>
<keyword evidence="1" id="KW-0472">Membrane</keyword>
<dbReference type="Gene3D" id="2.10.109.10">
    <property type="entry name" value="Umud Fragment, subunit A"/>
    <property type="match status" value="1"/>
</dbReference>
<dbReference type="InterPro" id="IPR019533">
    <property type="entry name" value="Peptidase_S26"/>
</dbReference>
<dbReference type="GO" id="GO:0006465">
    <property type="term" value="P:signal peptide processing"/>
    <property type="evidence" value="ECO:0007669"/>
    <property type="project" value="InterPro"/>
</dbReference>
<organism evidence="3 4">
    <name type="scientific">Selenomonas ruminantium</name>
    <dbReference type="NCBI Taxonomy" id="971"/>
    <lineage>
        <taxon>Bacteria</taxon>
        <taxon>Bacillati</taxon>
        <taxon>Bacillota</taxon>
        <taxon>Negativicutes</taxon>
        <taxon>Selenomonadales</taxon>
        <taxon>Selenomonadaceae</taxon>
        <taxon>Selenomonas</taxon>
    </lineage>
</organism>
<dbReference type="GO" id="GO:0004252">
    <property type="term" value="F:serine-type endopeptidase activity"/>
    <property type="evidence" value="ECO:0007669"/>
    <property type="project" value="InterPro"/>
</dbReference>
<dbReference type="RefSeq" id="WP_074670590.1">
    <property type="nucleotide sequence ID" value="NZ_FNQG01000002.1"/>
</dbReference>
<dbReference type="AlphaFoldDB" id="A0A1H3VPY1"/>
<sequence length="181" mass="20349">MSIKRKRVVLGICFCWLLMLIGFIRMEGRLPQYLVYNSTASVPVGWYLLLTPNDITKGDMVVFTLPEKMQTLAEERGWLPRHTKLLKRVGAIPGEIYGVNQSQQFYVGGVYCGQASSVDGKGRRMPSLSHGGHVVDKDSFLPVGDNPKSFDGRYYGTVPLSCVEHKAVMILPTGWLNRLWK</sequence>
<dbReference type="SUPFAM" id="SSF51306">
    <property type="entry name" value="LexA/Signal peptidase"/>
    <property type="match status" value="1"/>
</dbReference>
<dbReference type="Proteomes" id="UP000183469">
    <property type="component" value="Unassembled WGS sequence"/>
</dbReference>
<gene>
    <name evidence="3" type="ORF">SAMN05660648_00473</name>
</gene>
<feature type="domain" description="Peptidase S26" evidence="2">
    <location>
        <begin position="17"/>
        <end position="170"/>
    </location>
</feature>
<name>A0A1H3VPY1_SELRU</name>
<reference evidence="3 4" key="1">
    <citation type="submission" date="2016-10" db="EMBL/GenBank/DDBJ databases">
        <authorList>
            <person name="de Groot N.N."/>
        </authorList>
    </citation>
    <scope>NUCLEOTIDE SEQUENCE [LARGE SCALE GENOMIC DNA]</scope>
    <source>
        <strain evidence="3 4">DSM 2872</strain>
    </source>
</reference>
<accession>A0A1H3VPY1</accession>
<dbReference type="Pfam" id="PF10502">
    <property type="entry name" value="Peptidase_S26"/>
    <property type="match status" value="1"/>
</dbReference>
<keyword evidence="1" id="KW-0812">Transmembrane</keyword>
<evidence type="ECO:0000313" key="3">
    <source>
        <dbReference type="EMBL" id="SDZ76885.1"/>
    </source>
</evidence>
<evidence type="ECO:0000259" key="2">
    <source>
        <dbReference type="Pfam" id="PF10502"/>
    </source>
</evidence>
<proteinExistence type="predicted"/>
<feature type="transmembrane region" description="Helical" evidence="1">
    <location>
        <begin position="7"/>
        <end position="24"/>
    </location>
</feature>
<keyword evidence="1" id="KW-1133">Transmembrane helix</keyword>
<evidence type="ECO:0000313" key="4">
    <source>
        <dbReference type="Proteomes" id="UP000183469"/>
    </source>
</evidence>
<protein>
    <submittedName>
        <fullName evidence="3">Conjugative transfer signal peptidase TraF</fullName>
    </submittedName>
</protein>
<dbReference type="EMBL" id="FNQG01000002">
    <property type="protein sequence ID" value="SDZ76885.1"/>
    <property type="molecule type" value="Genomic_DNA"/>
</dbReference>